<dbReference type="AlphaFoldDB" id="A0A292YIE2"/>
<evidence type="ECO:0000256" key="1">
    <source>
        <dbReference type="SAM" id="Phobius"/>
    </source>
</evidence>
<feature type="transmembrane region" description="Helical" evidence="1">
    <location>
        <begin position="120"/>
        <end position="143"/>
    </location>
</feature>
<organism evidence="2 3">
    <name type="scientific">Effusibacillus lacus</name>
    <dbReference type="NCBI Taxonomy" id="1348429"/>
    <lineage>
        <taxon>Bacteria</taxon>
        <taxon>Bacillati</taxon>
        <taxon>Bacillota</taxon>
        <taxon>Bacilli</taxon>
        <taxon>Bacillales</taxon>
        <taxon>Alicyclobacillaceae</taxon>
        <taxon>Effusibacillus</taxon>
    </lineage>
</organism>
<feature type="transmembrane region" description="Helical" evidence="1">
    <location>
        <begin position="155"/>
        <end position="173"/>
    </location>
</feature>
<feature type="transmembrane region" description="Helical" evidence="1">
    <location>
        <begin position="43"/>
        <end position="63"/>
    </location>
</feature>
<protein>
    <submittedName>
        <fullName evidence="2">Uncharacterized protein</fullName>
    </submittedName>
</protein>
<name>A0A292YIE2_9BACL</name>
<keyword evidence="1" id="KW-0472">Membrane</keyword>
<feature type="transmembrane region" description="Helical" evidence="1">
    <location>
        <begin position="12"/>
        <end position="31"/>
    </location>
</feature>
<comment type="caution">
    <text evidence="2">The sequence shown here is derived from an EMBL/GenBank/DDBJ whole genome shotgun (WGS) entry which is preliminary data.</text>
</comment>
<sequence length="424" mass="46181">MNEQTRRTLRLILITSILSVVTGMLYIPGLPWNVLGSLREGEIALWGLWATGGGIIGIVGAILARRAKQALQKVLFVAALIGMLLFLLAQVLPIAAWFLFSVDPIADGPSENAAVGGLLPMIPHLLIVLSSLLAILSIVRVLASKQSPLRLTRRQTVSALGFLVSVGLIWYGADRYIDATFVKSTYPANGAVNVPLHDTVRVEWDVDARNGMGMSVRYADDPTPIRGVTGASAGGMFFTPDTFLPGKKVSVTARAGRRSYTFSFTTVAAANDRIDLYRAVLQHYFRPPQNSVSPDVIALDTTHFSGWNDMEIQTLAKGTLAYHPEVVTGTQADGFKPAEAMPGRRIEETTDVLFLTMKEEKQSDNRYLVAVEARRGKGILQGNRAASFVIQYNAAYKDGKWVVELTSLPGWSLFSFRGSADLVP</sequence>
<keyword evidence="1" id="KW-0812">Transmembrane</keyword>
<proteinExistence type="predicted"/>
<dbReference type="EMBL" id="BDUF01000026">
    <property type="protein sequence ID" value="GAX89668.1"/>
    <property type="molecule type" value="Genomic_DNA"/>
</dbReference>
<gene>
    <name evidence="2" type="ORF">EFBL_1292</name>
</gene>
<feature type="transmembrane region" description="Helical" evidence="1">
    <location>
        <begin position="75"/>
        <end position="100"/>
    </location>
</feature>
<reference evidence="3" key="1">
    <citation type="submission" date="2017-07" db="EMBL/GenBank/DDBJ databases">
        <title>Draft genome sequence of Effusibacillus lacus strain skLN1.</title>
        <authorList>
            <person name="Watanabe M."/>
            <person name="Kojima H."/>
            <person name="Fukui M."/>
        </authorList>
    </citation>
    <scope>NUCLEOTIDE SEQUENCE [LARGE SCALE GENOMIC DNA]</scope>
    <source>
        <strain evidence="3">skLN1</strain>
    </source>
</reference>
<dbReference type="Proteomes" id="UP000217785">
    <property type="component" value="Unassembled WGS sequence"/>
</dbReference>
<accession>A0A292YIE2</accession>
<keyword evidence="3" id="KW-1185">Reference proteome</keyword>
<keyword evidence="1" id="KW-1133">Transmembrane helix</keyword>
<evidence type="ECO:0000313" key="2">
    <source>
        <dbReference type="EMBL" id="GAX89668.1"/>
    </source>
</evidence>
<evidence type="ECO:0000313" key="3">
    <source>
        <dbReference type="Proteomes" id="UP000217785"/>
    </source>
</evidence>